<comment type="function">
    <text evidence="1">The transhydrogenation between NADH and NADP is coupled to respiration and ATP hydrolysis and functions as a proton pump across the membrane.</text>
</comment>
<evidence type="ECO:0000313" key="8">
    <source>
        <dbReference type="EMBL" id="MDQ9093745.1"/>
    </source>
</evidence>
<evidence type="ECO:0000256" key="4">
    <source>
        <dbReference type="ARBA" id="ARBA00022967"/>
    </source>
</evidence>
<comment type="caution">
    <text evidence="8">The sequence shown here is derived from an EMBL/GenBank/DDBJ whole genome shotgun (WGS) entry which is preliminary data.</text>
</comment>
<dbReference type="SUPFAM" id="SSF52283">
    <property type="entry name" value="Formate/glycerate dehydrogenase catalytic domain-like"/>
    <property type="match status" value="1"/>
</dbReference>
<evidence type="ECO:0000313" key="9">
    <source>
        <dbReference type="Proteomes" id="UP001226574"/>
    </source>
</evidence>
<feature type="domain" description="Alanine dehydrogenase/pyridine nucleotide transhydrogenase N-terminal" evidence="7">
    <location>
        <begin position="5"/>
        <end position="139"/>
    </location>
</feature>
<evidence type="ECO:0000259" key="7">
    <source>
        <dbReference type="SMART" id="SM01003"/>
    </source>
</evidence>
<evidence type="ECO:0000256" key="2">
    <source>
        <dbReference type="ARBA" id="ARBA00012943"/>
    </source>
</evidence>
<dbReference type="Proteomes" id="UP001226574">
    <property type="component" value="Unassembled WGS sequence"/>
</dbReference>
<evidence type="ECO:0000256" key="6">
    <source>
        <dbReference type="ARBA" id="ARBA00048202"/>
    </source>
</evidence>
<comment type="catalytic activity">
    <reaction evidence="6">
        <text>NAD(+) + NADPH + H(+)(in) = NADH + NADP(+) + H(+)(out)</text>
        <dbReference type="Rhea" id="RHEA:47992"/>
        <dbReference type="ChEBI" id="CHEBI:15378"/>
        <dbReference type="ChEBI" id="CHEBI:57540"/>
        <dbReference type="ChEBI" id="CHEBI:57783"/>
        <dbReference type="ChEBI" id="CHEBI:57945"/>
        <dbReference type="ChEBI" id="CHEBI:58349"/>
        <dbReference type="EC" id="7.1.1.1"/>
    </reaction>
</comment>
<keyword evidence="4" id="KW-1278">Translocase</keyword>
<protein>
    <recommendedName>
        <fullName evidence="2">proton-translocating NAD(P)(+) transhydrogenase</fullName>
        <ecNumber evidence="2">7.1.1.1</ecNumber>
    </recommendedName>
</protein>
<keyword evidence="5" id="KW-0520">NAD</keyword>
<keyword evidence="9" id="KW-1185">Reference proteome</keyword>
<name>A0ABU1BH46_PSEHA</name>
<organism evidence="8 9">
    <name type="scientific">Pseudoalteromonas haloplanktis</name>
    <name type="common">Alteromonas haloplanktis</name>
    <dbReference type="NCBI Taxonomy" id="228"/>
    <lineage>
        <taxon>Bacteria</taxon>
        <taxon>Pseudomonadati</taxon>
        <taxon>Pseudomonadota</taxon>
        <taxon>Gammaproteobacteria</taxon>
        <taxon>Alteromonadales</taxon>
        <taxon>Pseudoalteromonadaceae</taxon>
        <taxon>Pseudoalteromonas</taxon>
    </lineage>
</organism>
<dbReference type="PANTHER" id="PTHR10160">
    <property type="entry name" value="NAD(P) TRANSHYDROGENASE"/>
    <property type="match status" value="1"/>
</dbReference>
<gene>
    <name evidence="8" type="ORF">RC083_19415</name>
</gene>
<dbReference type="EC" id="7.1.1.1" evidence="2"/>
<accession>A0ABU1BH46</accession>
<dbReference type="SMART" id="SM01003">
    <property type="entry name" value="AlaDh_PNT_N"/>
    <property type="match status" value="1"/>
</dbReference>
<dbReference type="Gene3D" id="3.40.50.720">
    <property type="entry name" value="NAD(P)-binding Rossmann-like Domain"/>
    <property type="match status" value="1"/>
</dbReference>
<keyword evidence="3" id="KW-0521">NADP</keyword>
<dbReference type="EMBL" id="JAVIFY010000020">
    <property type="protein sequence ID" value="MDQ9093745.1"/>
    <property type="molecule type" value="Genomic_DNA"/>
</dbReference>
<dbReference type="PANTHER" id="PTHR10160:SF19">
    <property type="entry name" value="PROTON-TRANSLOCATING NAD(P)(+) TRANSHYDROGENASE"/>
    <property type="match status" value="1"/>
</dbReference>
<evidence type="ECO:0000256" key="1">
    <source>
        <dbReference type="ARBA" id="ARBA00003943"/>
    </source>
</evidence>
<evidence type="ECO:0000256" key="5">
    <source>
        <dbReference type="ARBA" id="ARBA00023027"/>
    </source>
</evidence>
<reference evidence="8 9" key="1">
    <citation type="submission" date="2023-08" db="EMBL/GenBank/DDBJ databases">
        <title>Pseudoalteromonas haloplanktis LL1 genome.</title>
        <authorList>
            <person name="Wu S."/>
        </authorList>
    </citation>
    <scope>NUCLEOTIDE SEQUENCE [LARGE SCALE GENOMIC DNA]</scope>
    <source>
        <strain evidence="8 9">LL1</strain>
    </source>
</reference>
<feature type="non-terminal residue" evidence="8">
    <location>
        <position position="145"/>
    </location>
</feature>
<evidence type="ECO:0000256" key="3">
    <source>
        <dbReference type="ARBA" id="ARBA00022857"/>
    </source>
</evidence>
<proteinExistence type="predicted"/>
<sequence length="145" mass="15623">MAKIACLKEAAATERRCALLPANVKAYALIEADVIVESGLGEGIFISDDEYASAGATVLNDRAEILAQADVILSVDKLPAEDIVHAKNKTVISFLDPFNSHAYVDLLCEHQVTSFSMEMIPRSTRCQKMDALSSQASLAGYVMVT</sequence>
<dbReference type="Pfam" id="PF05222">
    <property type="entry name" value="AlaDh_PNT_N"/>
    <property type="match status" value="1"/>
</dbReference>
<dbReference type="InterPro" id="IPR007886">
    <property type="entry name" value="AlaDH/PNT_N"/>
</dbReference>